<dbReference type="Proteomes" id="UP001642540">
    <property type="component" value="Unassembled WGS sequence"/>
</dbReference>
<comment type="caution">
    <text evidence="2">The sequence shown here is derived from an EMBL/GenBank/DDBJ whole genome shotgun (WGS) entry which is preliminary data.</text>
</comment>
<keyword evidence="1" id="KW-1133">Transmembrane helix</keyword>
<evidence type="ECO:0000313" key="2">
    <source>
        <dbReference type="EMBL" id="CAL8143139.1"/>
    </source>
</evidence>
<sequence length="280" mass="31057">MATKVKVSVFLFIYSLMHTNNKFANAIVNERFQVPTPEMHPSQTQSQVINPNHPSWSSLGHHNEPNIKWNHYLNKDCQIDNDCFPTRTLLYCISSRCKCISKGATFLNGIFYNYNMEWNDPASQCFSQTGSPCTLKEYWYSPETVRMECVTSHQCVPLSSSIAKGMIAAQGSGSTSFGSQVAPQPSRQLYAPYFGSGVSSFSGTAATAQYPPDQQFEGSKSSTANTIQWGICVAENRKHEPHSDDGSSFSSGNRIKNSMNNVVVYFNVLAVILVASLRTK</sequence>
<reference evidence="2 3" key="1">
    <citation type="submission" date="2024-08" db="EMBL/GenBank/DDBJ databases">
        <authorList>
            <person name="Cucini C."/>
            <person name="Frati F."/>
        </authorList>
    </citation>
    <scope>NUCLEOTIDE SEQUENCE [LARGE SCALE GENOMIC DNA]</scope>
</reference>
<keyword evidence="3" id="KW-1185">Reference proteome</keyword>
<feature type="transmembrane region" description="Helical" evidence="1">
    <location>
        <begin position="258"/>
        <end position="277"/>
    </location>
</feature>
<evidence type="ECO:0000313" key="3">
    <source>
        <dbReference type="Proteomes" id="UP001642540"/>
    </source>
</evidence>
<evidence type="ECO:0000256" key="1">
    <source>
        <dbReference type="SAM" id="Phobius"/>
    </source>
</evidence>
<name>A0ABP1S3Q3_9HEXA</name>
<gene>
    <name evidence="2" type="ORF">ODALV1_LOCUS29289</name>
</gene>
<organism evidence="2 3">
    <name type="scientific">Orchesella dallaii</name>
    <dbReference type="NCBI Taxonomy" id="48710"/>
    <lineage>
        <taxon>Eukaryota</taxon>
        <taxon>Metazoa</taxon>
        <taxon>Ecdysozoa</taxon>
        <taxon>Arthropoda</taxon>
        <taxon>Hexapoda</taxon>
        <taxon>Collembola</taxon>
        <taxon>Entomobryomorpha</taxon>
        <taxon>Entomobryoidea</taxon>
        <taxon>Orchesellidae</taxon>
        <taxon>Orchesellinae</taxon>
        <taxon>Orchesella</taxon>
    </lineage>
</organism>
<accession>A0ABP1S3Q3</accession>
<keyword evidence="1" id="KW-0812">Transmembrane</keyword>
<protein>
    <submittedName>
        <fullName evidence="2">Uncharacterized protein</fullName>
    </submittedName>
</protein>
<dbReference type="EMBL" id="CAXLJM020000151">
    <property type="protein sequence ID" value="CAL8143139.1"/>
    <property type="molecule type" value="Genomic_DNA"/>
</dbReference>
<keyword evidence="1" id="KW-0472">Membrane</keyword>
<proteinExistence type="predicted"/>